<accession>A0A699V4Y5</accession>
<feature type="transmembrane region" description="Helical" evidence="6">
    <location>
        <begin position="6"/>
        <end position="27"/>
    </location>
</feature>
<proteinExistence type="inferred from homology"/>
<dbReference type="EMBL" id="BKCJ011397629">
    <property type="protein sequence ID" value="GFD29750.1"/>
    <property type="molecule type" value="Genomic_DNA"/>
</dbReference>
<comment type="similarity">
    <text evidence="5">Belongs to the major facilitator superfamily. Phosphate:H(+) symporter (TC 2.A.1.9) family.</text>
</comment>
<dbReference type="GO" id="GO:0022857">
    <property type="term" value="F:transmembrane transporter activity"/>
    <property type="evidence" value="ECO:0007669"/>
    <property type="project" value="InterPro"/>
</dbReference>
<dbReference type="SUPFAM" id="SSF103473">
    <property type="entry name" value="MFS general substrate transporter"/>
    <property type="match status" value="1"/>
</dbReference>
<reference evidence="8" key="1">
    <citation type="journal article" date="2019" name="Sci. Rep.">
        <title>Draft genome of Tanacetum cinerariifolium, the natural source of mosquito coil.</title>
        <authorList>
            <person name="Yamashiro T."/>
            <person name="Shiraishi A."/>
            <person name="Satake H."/>
            <person name="Nakayama K."/>
        </authorList>
    </citation>
    <scope>NUCLEOTIDE SEQUENCE</scope>
</reference>
<keyword evidence="3 6" id="KW-1133">Transmembrane helix</keyword>
<dbReference type="Gene3D" id="1.20.1250.20">
    <property type="entry name" value="MFS general substrate transporter like domains"/>
    <property type="match status" value="1"/>
</dbReference>
<evidence type="ECO:0000259" key="7">
    <source>
        <dbReference type="PROSITE" id="PS50850"/>
    </source>
</evidence>
<organism evidence="8">
    <name type="scientific">Tanacetum cinerariifolium</name>
    <name type="common">Dalmatian daisy</name>
    <name type="synonym">Chrysanthemum cinerariifolium</name>
    <dbReference type="NCBI Taxonomy" id="118510"/>
    <lineage>
        <taxon>Eukaryota</taxon>
        <taxon>Viridiplantae</taxon>
        <taxon>Streptophyta</taxon>
        <taxon>Embryophyta</taxon>
        <taxon>Tracheophyta</taxon>
        <taxon>Spermatophyta</taxon>
        <taxon>Magnoliopsida</taxon>
        <taxon>eudicotyledons</taxon>
        <taxon>Gunneridae</taxon>
        <taxon>Pentapetalae</taxon>
        <taxon>asterids</taxon>
        <taxon>campanulids</taxon>
        <taxon>Asterales</taxon>
        <taxon>Asteraceae</taxon>
        <taxon>Asteroideae</taxon>
        <taxon>Anthemideae</taxon>
        <taxon>Anthemidinae</taxon>
        <taxon>Tanacetum</taxon>
    </lineage>
</organism>
<comment type="subcellular location">
    <subcellularLocation>
        <location evidence="1">Membrane</location>
        <topology evidence="1">Multi-pass membrane protein</topology>
    </subcellularLocation>
</comment>
<evidence type="ECO:0000313" key="8">
    <source>
        <dbReference type="EMBL" id="GFD29750.1"/>
    </source>
</evidence>
<keyword evidence="4 6" id="KW-0472">Membrane</keyword>
<gene>
    <name evidence="8" type="ORF">Tci_901719</name>
</gene>
<evidence type="ECO:0000256" key="5">
    <source>
        <dbReference type="ARBA" id="ARBA00044504"/>
    </source>
</evidence>
<evidence type="ECO:0000256" key="1">
    <source>
        <dbReference type="ARBA" id="ARBA00004141"/>
    </source>
</evidence>
<name>A0A699V4Y5_TANCI</name>
<keyword evidence="2 6" id="KW-0812">Transmembrane</keyword>
<evidence type="ECO:0000256" key="3">
    <source>
        <dbReference type="ARBA" id="ARBA00022989"/>
    </source>
</evidence>
<dbReference type="InterPro" id="IPR020846">
    <property type="entry name" value="MFS_dom"/>
</dbReference>
<comment type="caution">
    <text evidence="8">The sequence shown here is derived from an EMBL/GenBank/DDBJ whole genome shotgun (WGS) entry which is preliminary data.</text>
</comment>
<dbReference type="AlphaFoldDB" id="A0A699V4Y5"/>
<dbReference type="InterPro" id="IPR036259">
    <property type="entry name" value="MFS_trans_sf"/>
</dbReference>
<sequence length="80" mass="9151">MERYGWRLLLGVSLLPSLVALLFYTLVPESPGFLYEKEEDEIKDVTLDIDKIVAGEIQNDEAHHTFKMNDPVDRSSRTQG</sequence>
<feature type="domain" description="Major facilitator superfamily (MFS) profile" evidence="7">
    <location>
        <begin position="1"/>
        <end position="80"/>
    </location>
</feature>
<evidence type="ECO:0000256" key="2">
    <source>
        <dbReference type="ARBA" id="ARBA00022692"/>
    </source>
</evidence>
<dbReference type="Pfam" id="PF00083">
    <property type="entry name" value="Sugar_tr"/>
    <property type="match status" value="1"/>
</dbReference>
<dbReference type="GO" id="GO:0016020">
    <property type="term" value="C:membrane"/>
    <property type="evidence" value="ECO:0007669"/>
    <property type="project" value="UniProtKB-SubCell"/>
</dbReference>
<evidence type="ECO:0000256" key="6">
    <source>
        <dbReference type="SAM" id="Phobius"/>
    </source>
</evidence>
<evidence type="ECO:0000256" key="4">
    <source>
        <dbReference type="ARBA" id="ARBA00023136"/>
    </source>
</evidence>
<protein>
    <submittedName>
        <fullName evidence="8">Organic cation/carnitine transporter 7-like</fullName>
    </submittedName>
</protein>
<dbReference type="InterPro" id="IPR005828">
    <property type="entry name" value="MFS_sugar_transport-like"/>
</dbReference>
<dbReference type="PROSITE" id="PS50850">
    <property type="entry name" value="MFS"/>
    <property type="match status" value="1"/>
</dbReference>